<dbReference type="Proteomes" id="UP000000268">
    <property type="component" value="Chromosome"/>
</dbReference>
<dbReference type="AlphaFoldDB" id="B0BZ34"/>
<accession>B0BZ34</accession>
<sequence length="118" mass="13164">MLDTQTPSCSTIRNRYVELAHAAHHDLGYLCLGSTYDEYYSIVSLYPDMGETLDRGVLAEALIQGEPPERACALIAQSPYVQSQLHTHNQAFHVVSAYGMPLINTYSQVYRAQQQQAA</sequence>
<evidence type="ECO:0000313" key="2">
    <source>
        <dbReference type="Proteomes" id="UP000000268"/>
    </source>
</evidence>
<keyword evidence="2" id="KW-1185">Reference proteome</keyword>
<proteinExistence type="predicted"/>
<reference evidence="1 2" key="1">
    <citation type="journal article" date="2008" name="Proc. Natl. Acad. Sci. U.S.A.">
        <title>Niche adaptation and genome expansion in the chlorophyll d-producing cyanobacterium Acaryochloris marina.</title>
        <authorList>
            <person name="Swingley W.D."/>
            <person name="Chen M."/>
            <person name="Cheung P.C."/>
            <person name="Conrad A.L."/>
            <person name="Dejesa L.C."/>
            <person name="Hao J."/>
            <person name="Honchak B.M."/>
            <person name="Karbach L.E."/>
            <person name="Kurdoglu A."/>
            <person name="Lahiri S."/>
            <person name="Mastrian S.D."/>
            <person name="Miyashita H."/>
            <person name="Page L."/>
            <person name="Ramakrishna P."/>
            <person name="Satoh S."/>
            <person name="Sattley W.M."/>
            <person name="Shimada Y."/>
            <person name="Taylor H.L."/>
            <person name="Tomo T."/>
            <person name="Tsuchiya T."/>
            <person name="Wang Z.T."/>
            <person name="Raymond J."/>
            <person name="Mimuro M."/>
            <person name="Blankenship R.E."/>
            <person name="Touchman J.W."/>
        </authorList>
    </citation>
    <scope>NUCLEOTIDE SEQUENCE [LARGE SCALE GENOMIC DNA]</scope>
    <source>
        <strain evidence="2">MBIC 11017</strain>
    </source>
</reference>
<dbReference type="RefSeq" id="WP_012163737.1">
    <property type="nucleotide sequence ID" value="NC_009925.1"/>
</dbReference>
<gene>
    <name evidence="1" type="ordered locus">AM1_3340</name>
</gene>
<dbReference type="HOGENOM" id="CLU_2067947_0_0_3"/>
<dbReference type="OrthoDB" id="9863314at2"/>
<name>B0BZ34_ACAM1</name>
<organism evidence="1 2">
    <name type="scientific">Acaryochloris marina (strain MBIC 11017)</name>
    <dbReference type="NCBI Taxonomy" id="329726"/>
    <lineage>
        <taxon>Bacteria</taxon>
        <taxon>Bacillati</taxon>
        <taxon>Cyanobacteriota</taxon>
        <taxon>Cyanophyceae</taxon>
        <taxon>Acaryochloridales</taxon>
        <taxon>Acaryochloridaceae</taxon>
        <taxon>Acaryochloris</taxon>
    </lineage>
</organism>
<dbReference type="EMBL" id="CP000828">
    <property type="protein sequence ID" value="ABW28334.1"/>
    <property type="molecule type" value="Genomic_DNA"/>
</dbReference>
<evidence type="ECO:0000313" key="1">
    <source>
        <dbReference type="EMBL" id="ABW28334.1"/>
    </source>
</evidence>
<dbReference type="KEGG" id="amr:AM1_3340"/>
<dbReference type="STRING" id="329726.AM1_3340"/>
<protein>
    <submittedName>
        <fullName evidence="1">Uncharacterized protein</fullName>
    </submittedName>
</protein>